<proteinExistence type="inferred from homology"/>
<dbReference type="PANTHER" id="PTHR11521:SF1">
    <property type="entry name" value="TROPONIN T, SKELETAL MUSCLE"/>
    <property type="match status" value="1"/>
</dbReference>
<dbReference type="SUPFAM" id="SSF90250">
    <property type="entry name" value="Troponin coil-coiled subunits"/>
    <property type="match status" value="1"/>
</dbReference>
<dbReference type="Proteomes" id="UP000887565">
    <property type="component" value="Unplaced"/>
</dbReference>
<feature type="region of interest" description="Disordered" evidence="2">
    <location>
        <begin position="524"/>
        <end position="547"/>
    </location>
</feature>
<reference evidence="4" key="1">
    <citation type="submission" date="2022-11" db="UniProtKB">
        <authorList>
            <consortium name="WormBaseParasite"/>
        </authorList>
    </citation>
    <scope>IDENTIFICATION</scope>
</reference>
<dbReference type="InterPro" id="IPR038077">
    <property type="entry name" value="Troponin_sf"/>
</dbReference>
<feature type="compositionally biased region" description="Basic and acidic residues" evidence="2">
    <location>
        <begin position="233"/>
        <end position="314"/>
    </location>
</feature>
<dbReference type="WBParaSite" id="nRc.2.0.1.t00024-RA">
    <property type="protein sequence ID" value="nRc.2.0.1.t00024-RA"/>
    <property type="gene ID" value="nRc.2.0.1.g00024"/>
</dbReference>
<dbReference type="Gene3D" id="1.20.5.350">
    <property type="match status" value="1"/>
</dbReference>
<dbReference type="GO" id="GO:0006936">
    <property type="term" value="P:muscle contraction"/>
    <property type="evidence" value="ECO:0007669"/>
    <property type="project" value="TreeGrafter"/>
</dbReference>
<feature type="compositionally biased region" description="Basic and acidic residues" evidence="2">
    <location>
        <begin position="459"/>
        <end position="487"/>
    </location>
</feature>
<feature type="region of interest" description="Disordered" evidence="2">
    <location>
        <begin position="154"/>
        <end position="335"/>
    </location>
</feature>
<dbReference type="InterPro" id="IPR001978">
    <property type="entry name" value="Troponin"/>
</dbReference>
<organism evidence="3 4">
    <name type="scientific">Romanomermis culicivorax</name>
    <name type="common">Nematode worm</name>
    <dbReference type="NCBI Taxonomy" id="13658"/>
    <lineage>
        <taxon>Eukaryota</taxon>
        <taxon>Metazoa</taxon>
        <taxon>Ecdysozoa</taxon>
        <taxon>Nematoda</taxon>
        <taxon>Enoplea</taxon>
        <taxon>Dorylaimia</taxon>
        <taxon>Mermithida</taxon>
        <taxon>Mermithoidea</taxon>
        <taxon>Mermithidae</taxon>
        <taxon>Romanomermis</taxon>
    </lineage>
</organism>
<evidence type="ECO:0000256" key="2">
    <source>
        <dbReference type="SAM" id="MobiDB-lite"/>
    </source>
</evidence>
<dbReference type="OMA" id="CENFPIN"/>
<evidence type="ECO:0000313" key="3">
    <source>
        <dbReference type="Proteomes" id="UP000887565"/>
    </source>
</evidence>
<dbReference type="PANTHER" id="PTHR11521">
    <property type="entry name" value="TROPONIN T"/>
    <property type="match status" value="1"/>
</dbReference>
<name>A0A915HFG5_ROMCU</name>
<comment type="similarity">
    <text evidence="1">Belongs to the troponin T family.</text>
</comment>
<protein>
    <submittedName>
        <fullName evidence="4">Troponin T</fullName>
    </submittedName>
</protein>
<dbReference type="GO" id="GO:0005861">
    <property type="term" value="C:troponin complex"/>
    <property type="evidence" value="ECO:0007669"/>
    <property type="project" value="InterPro"/>
</dbReference>
<evidence type="ECO:0000256" key="1">
    <source>
        <dbReference type="ARBA" id="ARBA00008330"/>
    </source>
</evidence>
<keyword evidence="3" id="KW-1185">Reference proteome</keyword>
<dbReference type="GO" id="GO:0045214">
    <property type="term" value="P:sarcomere organization"/>
    <property type="evidence" value="ECO:0007669"/>
    <property type="project" value="TreeGrafter"/>
</dbReference>
<evidence type="ECO:0000313" key="4">
    <source>
        <dbReference type="WBParaSite" id="nRc.2.0.1.t00024-RA"/>
    </source>
</evidence>
<dbReference type="InterPro" id="IPR027707">
    <property type="entry name" value="TNNT"/>
</dbReference>
<dbReference type="AlphaFoldDB" id="A0A915HFG5"/>
<dbReference type="GO" id="GO:0005523">
    <property type="term" value="F:tropomyosin binding"/>
    <property type="evidence" value="ECO:0007669"/>
    <property type="project" value="TreeGrafter"/>
</dbReference>
<feature type="region of interest" description="Disordered" evidence="2">
    <location>
        <begin position="425"/>
        <end position="502"/>
    </location>
</feature>
<sequence length="547" mass="64237">MSDEDEKYSNLILIHDIVKNLIRINVDSTKKGEKGVKRKEFSHKILPRKTKFAELNGSFYLVNNGTPCENFPINVKPRPYKVFLSTHQVGFSLNWSVTLRPVAVVTLTGQQRSISVFSSYQSQFKSAKNENPAQSSGYLKISIRKRRFVPKWRRRQSYDEEEAGEAEDEVEVEDAPNFRKPSHQKKYYDYSSGEEVEAEYMHAGAKPPQPRKEEDETGMTEAEKALKAQKKKHEADDAEKLREYEEQRRIQREREEEELRMLKEKQERRRQEREEEDRMMMQRRREEEDKRRAEDEARKQKAEDEKRRKEEEKRKKQAMMAGLQASNGPNFELPKKDANQEKFDKFGNIMKAKAEMGLTKQQHEEQKKRALQDVLKPLNFDGLDAAALKSKVKELHQRICKLEAVKYDLEQRQVRQDYDLKELNERQRQISRNKALKKGLDPEEAATSRHPPKVPTASKYDRQIDRRSYGDRRTLFESPKKSKDKALFHGSARPPDEWGRRVQNEELENIRKNLGPVKYVENVKADGARPPMEPVPVQAPPEEVEEE</sequence>
<dbReference type="Pfam" id="PF00992">
    <property type="entry name" value="Troponin"/>
    <property type="match status" value="1"/>
</dbReference>
<feature type="compositionally biased region" description="Acidic residues" evidence="2">
    <location>
        <begin position="159"/>
        <end position="174"/>
    </location>
</feature>
<accession>A0A915HFG5</accession>
<dbReference type="GO" id="GO:0006937">
    <property type="term" value="P:regulation of muscle contraction"/>
    <property type="evidence" value="ECO:0007669"/>
    <property type="project" value="InterPro"/>
</dbReference>